<evidence type="ECO:0000313" key="2">
    <source>
        <dbReference type="Proteomes" id="UP000032025"/>
    </source>
</evidence>
<organism evidence="1 2">
    <name type="scientific">Sphingomonas paucimobilis NBRC 13935</name>
    <dbReference type="NCBI Taxonomy" id="1219050"/>
    <lineage>
        <taxon>Bacteria</taxon>
        <taxon>Pseudomonadati</taxon>
        <taxon>Pseudomonadota</taxon>
        <taxon>Alphaproteobacteria</taxon>
        <taxon>Sphingomonadales</taxon>
        <taxon>Sphingomonadaceae</taxon>
        <taxon>Sphingomonas</taxon>
    </lineage>
</organism>
<gene>
    <name evidence="1" type="ORF">SP6_10_00740</name>
</gene>
<dbReference type="AlphaFoldDB" id="A0A0C9NCK5"/>
<sequence length="125" mass="13725">MFDVLYFGVAMFVAQVPAQDITIGPDPRPTQLVSQFSAVCNNHAVFVQLQTDPKKDATLTQISIDGRDVTNNPLFAEVKQFVPTLEYPSVSAVYCPAGRISFVVSGRPKVGTDTLYRVSFPIDLK</sequence>
<evidence type="ECO:0000313" key="1">
    <source>
        <dbReference type="EMBL" id="GAN12493.1"/>
    </source>
</evidence>
<accession>A0A0C9NCK5</accession>
<reference evidence="1 2" key="1">
    <citation type="submission" date="2014-08" db="EMBL/GenBank/DDBJ databases">
        <title>Whole genome shotgun sequence of Sphingomonas paucimobilis NBRC 13935.</title>
        <authorList>
            <person name="Hosoyama A."/>
            <person name="Hashimoto M."/>
            <person name="Hosoyama Y."/>
            <person name="Noguchi M."/>
            <person name="Uohara A."/>
            <person name="Ohji S."/>
            <person name="Katano-Makiyama Y."/>
            <person name="Ichikawa N."/>
            <person name="Kimura A."/>
            <person name="Yamazoe A."/>
            <person name="Fujita N."/>
        </authorList>
    </citation>
    <scope>NUCLEOTIDE SEQUENCE [LARGE SCALE GENOMIC DNA]</scope>
    <source>
        <strain evidence="1 2">NBRC 13935</strain>
    </source>
</reference>
<dbReference type="RefSeq" id="WP_037568033.1">
    <property type="nucleotide sequence ID" value="NZ_BBJS01000010.1"/>
</dbReference>
<dbReference type="GeneID" id="78526334"/>
<proteinExistence type="predicted"/>
<keyword evidence="2" id="KW-1185">Reference proteome</keyword>
<dbReference type="Proteomes" id="UP000032025">
    <property type="component" value="Unassembled WGS sequence"/>
</dbReference>
<dbReference type="EMBL" id="BBJS01000010">
    <property type="protein sequence ID" value="GAN12493.1"/>
    <property type="molecule type" value="Genomic_DNA"/>
</dbReference>
<name>A0A0C9NCK5_SPHPI</name>
<protein>
    <submittedName>
        <fullName evidence="1">DNA, contig: SP610</fullName>
    </submittedName>
</protein>
<comment type="caution">
    <text evidence="1">The sequence shown here is derived from an EMBL/GenBank/DDBJ whole genome shotgun (WGS) entry which is preliminary data.</text>
</comment>